<dbReference type="Gene3D" id="1.20.1250.20">
    <property type="entry name" value="MFS general substrate transporter like domains"/>
    <property type="match status" value="1"/>
</dbReference>
<reference evidence="9" key="1">
    <citation type="journal article" date="2021" name="IMA Fungus">
        <title>Genomic characterization of three marine fungi, including Emericellopsis atlantica sp. nov. with signatures of a generalist lifestyle and marine biomass degradation.</title>
        <authorList>
            <person name="Hagestad O.C."/>
            <person name="Hou L."/>
            <person name="Andersen J.H."/>
            <person name="Hansen E.H."/>
            <person name="Altermark B."/>
            <person name="Li C."/>
            <person name="Kuhnert E."/>
            <person name="Cox R.J."/>
            <person name="Crous P.W."/>
            <person name="Spatafora J.W."/>
            <person name="Lail K."/>
            <person name="Amirebrahimi M."/>
            <person name="Lipzen A."/>
            <person name="Pangilinan J."/>
            <person name="Andreopoulos W."/>
            <person name="Hayes R.D."/>
            <person name="Ng V."/>
            <person name="Grigoriev I.V."/>
            <person name="Jackson S.A."/>
            <person name="Sutton T.D.S."/>
            <person name="Dobson A.D.W."/>
            <person name="Rama T."/>
        </authorList>
    </citation>
    <scope>NUCLEOTIDE SEQUENCE</scope>
    <source>
        <strain evidence="9">TRa3180A</strain>
    </source>
</reference>
<feature type="transmembrane region" description="Helical" evidence="7">
    <location>
        <begin position="413"/>
        <end position="437"/>
    </location>
</feature>
<dbReference type="CDD" id="cd17325">
    <property type="entry name" value="MFS_MdtG_SLC18_like"/>
    <property type="match status" value="1"/>
</dbReference>
<dbReference type="InterPro" id="IPR020846">
    <property type="entry name" value="MFS_dom"/>
</dbReference>
<organism evidence="9 10">
    <name type="scientific">Calycina marina</name>
    <dbReference type="NCBI Taxonomy" id="1763456"/>
    <lineage>
        <taxon>Eukaryota</taxon>
        <taxon>Fungi</taxon>
        <taxon>Dikarya</taxon>
        <taxon>Ascomycota</taxon>
        <taxon>Pezizomycotina</taxon>
        <taxon>Leotiomycetes</taxon>
        <taxon>Helotiales</taxon>
        <taxon>Pezizellaceae</taxon>
        <taxon>Calycina</taxon>
    </lineage>
</organism>
<feature type="transmembrane region" description="Helical" evidence="7">
    <location>
        <begin position="348"/>
        <end position="369"/>
    </location>
</feature>
<evidence type="ECO:0000256" key="4">
    <source>
        <dbReference type="ARBA" id="ARBA00022989"/>
    </source>
</evidence>
<keyword evidence="5 7" id="KW-0472">Membrane</keyword>
<comment type="subcellular location">
    <subcellularLocation>
        <location evidence="1">Membrane</location>
        <topology evidence="1">Multi-pass membrane protein</topology>
    </subcellularLocation>
</comment>
<feature type="transmembrane region" description="Helical" evidence="7">
    <location>
        <begin position="488"/>
        <end position="512"/>
    </location>
</feature>
<keyword evidence="3 7" id="KW-0812">Transmembrane</keyword>
<dbReference type="AlphaFoldDB" id="A0A9P7YZL6"/>
<dbReference type="InterPro" id="IPR011701">
    <property type="entry name" value="MFS"/>
</dbReference>
<keyword evidence="4 7" id="KW-1133">Transmembrane helix</keyword>
<feature type="transmembrane region" description="Helical" evidence="7">
    <location>
        <begin position="381"/>
        <end position="401"/>
    </location>
</feature>
<dbReference type="InterPro" id="IPR050930">
    <property type="entry name" value="MFS_Vesicular_Transporter"/>
</dbReference>
<keyword evidence="2" id="KW-0813">Transport</keyword>
<proteinExistence type="predicted"/>
<dbReference type="PANTHER" id="PTHR23506:SF23">
    <property type="entry name" value="GH10249P"/>
    <property type="match status" value="1"/>
</dbReference>
<evidence type="ECO:0000256" key="6">
    <source>
        <dbReference type="SAM" id="MobiDB-lite"/>
    </source>
</evidence>
<dbReference type="EMBL" id="MU254050">
    <property type="protein sequence ID" value="KAG9242662.1"/>
    <property type="molecule type" value="Genomic_DNA"/>
</dbReference>
<evidence type="ECO:0000256" key="2">
    <source>
        <dbReference type="ARBA" id="ARBA00022448"/>
    </source>
</evidence>
<feature type="transmembrane region" description="Helical" evidence="7">
    <location>
        <begin position="137"/>
        <end position="159"/>
    </location>
</feature>
<keyword evidence="10" id="KW-1185">Reference proteome</keyword>
<feature type="transmembrane region" description="Helical" evidence="7">
    <location>
        <begin position="79"/>
        <end position="101"/>
    </location>
</feature>
<evidence type="ECO:0000256" key="7">
    <source>
        <dbReference type="SAM" id="Phobius"/>
    </source>
</evidence>
<feature type="compositionally biased region" description="Polar residues" evidence="6">
    <location>
        <begin position="244"/>
        <end position="253"/>
    </location>
</feature>
<protein>
    <submittedName>
        <fullName evidence="9">MFS transporter-like protein</fullName>
    </submittedName>
</protein>
<evidence type="ECO:0000256" key="3">
    <source>
        <dbReference type="ARBA" id="ARBA00022692"/>
    </source>
</evidence>
<comment type="caution">
    <text evidence="9">The sequence shown here is derived from an EMBL/GenBank/DDBJ whole genome shotgun (WGS) entry which is preliminary data.</text>
</comment>
<evidence type="ECO:0000313" key="10">
    <source>
        <dbReference type="Proteomes" id="UP000887226"/>
    </source>
</evidence>
<feature type="transmembrane region" description="Helical" evidence="7">
    <location>
        <begin position="457"/>
        <end position="476"/>
    </location>
</feature>
<feature type="transmembrane region" description="Helical" evidence="7">
    <location>
        <begin position="171"/>
        <end position="193"/>
    </location>
</feature>
<feature type="transmembrane region" description="Helical" evidence="7">
    <location>
        <begin position="199"/>
        <end position="219"/>
    </location>
</feature>
<evidence type="ECO:0000313" key="9">
    <source>
        <dbReference type="EMBL" id="KAG9242662.1"/>
    </source>
</evidence>
<accession>A0A9P7YZL6</accession>
<dbReference type="GO" id="GO:0016020">
    <property type="term" value="C:membrane"/>
    <property type="evidence" value="ECO:0007669"/>
    <property type="project" value="UniProtKB-SubCell"/>
</dbReference>
<evidence type="ECO:0000256" key="1">
    <source>
        <dbReference type="ARBA" id="ARBA00004141"/>
    </source>
</evidence>
<gene>
    <name evidence="9" type="ORF">BJ878DRAFT_514401</name>
</gene>
<dbReference type="PROSITE" id="PS50850">
    <property type="entry name" value="MFS"/>
    <property type="match status" value="1"/>
</dbReference>
<dbReference type="GO" id="GO:0022857">
    <property type="term" value="F:transmembrane transporter activity"/>
    <property type="evidence" value="ECO:0007669"/>
    <property type="project" value="InterPro"/>
</dbReference>
<feature type="region of interest" description="Disordered" evidence="6">
    <location>
        <begin position="235"/>
        <end position="287"/>
    </location>
</feature>
<dbReference type="Pfam" id="PF07690">
    <property type="entry name" value="MFS_1"/>
    <property type="match status" value="1"/>
</dbReference>
<evidence type="ECO:0000259" key="8">
    <source>
        <dbReference type="PROSITE" id="PS50850"/>
    </source>
</evidence>
<feature type="transmembrane region" description="Helical" evidence="7">
    <location>
        <begin position="317"/>
        <end position="342"/>
    </location>
</feature>
<dbReference type="Proteomes" id="UP000887226">
    <property type="component" value="Unassembled WGS sequence"/>
</dbReference>
<feature type="domain" description="Major facilitator superfamily (MFS) profile" evidence="8">
    <location>
        <begin position="40"/>
        <end position="515"/>
    </location>
</feature>
<evidence type="ECO:0000256" key="5">
    <source>
        <dbReference type="ARBA" id="ARBA00023136"/>
    </source>
</evidence>
<feature type="transmembrane region" description="Helical" evidence="7">
    <location>
        <begin position="113"/>
        <end position="131"/>
    </location>
</feature>
<name>A0A9P7YZL6_9HELO</name>
<feature type="transmembrane region" description="Helical" evidence="7">
    <location>
        <begin position="39"/>
        <end position="59"/>
    </location>
</feature>
<dbReference type="SUPFAM" id="SSF103473">
    <property type="entry name" value="MFS general substrate transporter"/>
    <property type="match status" value="1"/>
</dbReference>
<dbReference type="InterPro" id="IPR036259">
    <property type="entry name" value="MFS_trans_sf"/>
</dbReference>
<sequence length="536" mass="57576">MIKAEMTWRTKLLGFVQQKRVLSSTPPPAFLKFRSSNTFIITTICIAVFSDIFLYGVIVPVMPFALTVRAGTPVDKSQSYVSILLSVYGGALLIGSPIAGFFADRSSSRRMPLLLGLFALCGSTTMLMLARNVALMIVGRILQGFSGSIVWTVGIALLVDTVGEKDIGQVLGYISLSMSLGILVAPLLGGVLYEKSGYYSVFYVAFALIAVDIALRLILVEKKIARQWLKDGDTSSLAKDEPQKNTSSDANSPETEKEGSADGLRVDRNTAQGPLDEKCSETAGRCPSDVASPPPIVMATRGSNYPPVLTLLKSRRLLAALWGCTVQGSLLTSIDSVIPLYVQQIFGWNSIGAGLIFLAVIGPSFLAPGAGWLSDRYGPRWLVVFSFLFNIPPWILLRYVIHNSTSQKVLLCALLALIGFALAIVMPPISAEITYVVAAKEKKHGKIYGPNGAYAQAYGLFIAAFAAGTLIGPLWAGYVRDTAGWATMAWSLSLLSLAAAIPCMIWTGGLITKKNARSWEERKRDEPAAGAGSDAV</sequence>
<dbReference type="PANTHER" id="PTHR23506">
    <property type="entry name" value="GH10249P"/>
    <property type="match status" value="1"/>
</dbReference>
<feature type="compositionally biased region" description="Basic and acidic residues" evidence="6">
    <location>
        <begin position="254"/>
        <end position="268"/>
    </location>
</feature>
<dbReference type="OrthoDB" id="5086884at2759"/>